<accession>A0AA48M2W7</accession>
<evidence type="ECO:0000259" key="1">
    <source>
        <dbReference type="Pfam" id="PF20441"/>
    </source>
</evidence>
<dbReference type="PANTHER" id="PTHR41287:SF1">
    <property type="entry name" value="PROTEIN YMFN"/>
    <property type="match status" value="1"/>
</dbReference>
<protein>
    <recommendedName>
        <fullName evidence="1">Terminase large subunit-like endonuclease domain-containing protein</fullName>
    </recommendedName>
</protein>
<dbReference type="PANTHER" id="PTHR41287">
    <property type="match status" value="1"/>
</dbReference>
<dbReference type="EMBL" id="OY288114">
    <property type="protein sequence ID" value="CAJ0867063.1"/>
    <property type="molecule type" value="Genomic_DNA"/>
</dbReference>
<reference evidence="2" key="1">
    <citation type="submission" date="2023-07" db="EMBL/GenBank/DDBJ databases">
        <authorList>
            <person name="Pelsma A.J. K."/>
        </authorList>
    </citation>
    <scope>NUCLEOTIDE SEQUENCE</scope>
</reference>
<dbReference type="Pfam" id="PF20441">
    <property type="entry name" value="TerL_nuclease"/>
    <property type="match status" value="1"/>
</dbReference>
<feature type="domain" description="Terminase large subunit-like endonuclease" evidence="1">
    <location>
        <begin position="244"/>
        <end position="487"/>
    </location>
</feature>
<dbReference type="InterPro" id="IPR027417">
    <property type="entry name" value="P-loop_NTPase"/>
</dbReference>
<dbReference type="InterPro" id="IPR005021">
    <property type="entry name" value="Terminase_largesu-like"/>
</dbReference>
<sequence length="505" mass="54127">MTTDAAKVIAFIETLRVPEGPLAGQRIKLAGFQKEFITGALGRGISIAALSVGRGAGKTTLGAALCLAALLGKVDPQPRREIVIGAKTRDQGAIAWRLIEGLASSLPLKTRKLLTFVRAPRLQIRYDGDGGGHILNVLASDARNALGLSPVFSLLDERGHWLDERGDALEAAITSAAGKRGGRVVVISTSAATDNHAFSRLLDQPGEGVYAVEYRAPDDLAPDDLEAIRAANPGAVEGIGSSEEWLQAAARRALARGGSALSNFRLYHLNQRVSHEARAVLISVDRWQACEVDELPPRQGPLTCGIDLGGSASMSAWANFWHETGRIECYGAFPSSPDLLERGRNDGVSGRYQEMFERGELLTLGQQVVDVPAFVSAMVAKLAGYPIQALCCDRFRQSEFLEALAKAGLAIMPTWRGQGWKDSAEDVERFRQFAFERRIKAARSLVLRSALGDCVTLVDPSGNAKIAKGRSTARVDAATATVMAVAEGARIAGRPVKQARQALWV</sequence>
<name>A0AA48M2W7_9ZZZZ</name>
<evidence type="ECO:0000313" key="2">
    <source>
        <dbReference type="EMBL" id="CAJ0867063.1"/>
    </source>
</evidence>
<dbReference type="GO" id="GO:0004519">
    <property type="term" value="F:endonuclease activity"/>
    <property type="evidence" value="ECO:0007669"/>
    <property type="project" value="InterPro"/>
</dbReference>
<dbReference type="AlphaFoldDB" id="A0AA48M2W7"/>
<dbReference type="InterPro" id="IPR046462">
    <property type="entry name" value="TerL_nuclease"/>
</dbReference>
<gene>
    <name evidence="2" type="ORF">AMST5_01918</name>
</gene>
<proteinExistence type="predicted"/>
<dbReference type="Gene3D" id="3.40.50.300">
    <property type="entry name" value="P-loop containing nucleotide triphosphate hydrolases"/>
    <property type="match status" value="1"/>
</dbReference>
<organism evidence="2">
    <name type="scientific">freshwater sediment metagenome</name>
    <dbReference type="NCBI Taxonomy" id="556182"/>
    <lineage>
        <taxon>unclassified sequences</taxon>
        <taxon>metagenomes</taxon>
        <taxon>ecological metagenomes</taxon>
    </lineage>
</organism>